<dbReference type="Proteomes" id="UP000034732">
    <property type="component" value="Unassembled WGS sequence"/>
</dbReference>
<dbReference type="EMBL" id="LCMF01000024">
    <property type="protein sequence ID" value="KKU30382.1"/>
    <property type="molecule type" value="Genomic_DNA"/>
</dbReference>
<evidence type="ECO:0000313" key="1">
    <source>
        <dbReference type="EMBL" id="KKU30382.1"/>
    </source>
</evidence>
<sequence length="87" mass="9250">MNGYSVDWEGYTTIGALRRALGAGVRGMIVRRHPSLGKTERLVLLKPAPTLGGILVKCVGDGEEVDAAAITDDDGKLQDGELVKVEE</sequence>
<dbReference type="AlphaFoldDB" id="A0A0G1PCH6"/>
<evidence type="ECO:0000313" key="2">
    <source>
        <dbReference type="Proteomes" id="UP000034732"/>
    </source>
</evidence>
<proteinExistence type="predicted"/>
<reference evidence="1 2" key="1">
    <citation type="journal article" date="2015" name="Nature">
        <title>rRNA introns, odd ribosomes, and small enigmatic genomes across a large radiation of phyla.</title>
        <authorList>
            <person name="Brown C.T."/>
            <person name="Hug L.A."/>
            <person name="Thomas B.C."/>
            <person name="Sharon I."/>
            <person name="Castelle C.J."/>
            <person name="Singh A."/>
            <person name="Wilkins M.J."/>
            <person name="Williams K.H."/>
            <person name="Banfield J.F."/>
        </authorList>
    </citation>
    <scope>NUCLEOTIDE SEQUENCE [LARGE SCALE GENOMIC DNA]</scope>
</reference>
<gene>
    <name evidence="1" type="ORF">UX44_C0024G0012</name>
</gene>
<name>A0A0G1PCH6_UNCKA</name>
<organism evidence="1 2">
    <name type="scientific">candidate division WWE3 bacterium GW2011_GWA1_46_21</name>
    <dbReference type="NCBI Taxonomy" id="1619107"/>
    <lineage>
        <taxon>Bacteria</taxon>
        <taxon>Katanobacteria</taxon>
    </lineage>
</organism>
<comment type="caution">
    <text evidence="1">The sequence shown here is derived from an EMBL/GenBank/DDBJ whole genome shotgun (WGS) entry which is preliminary data.</text>
</comment>
<accession>A0A0G1PCH6</accession>
<protein>
    <submittedName>
        <fullName evidence="1">Uncharacterized protein</fullName>
    </submittedName>
</protein>